<name>A0A816KCR9_BRANA</name>
<gene>
    <name evidence="3" type="ORF">DARMORV10_C02P51520.1</name>
</gene>
<feature type="domain" description="Helitron helicase-like" evidence="2">
    <location>
        <begin position="520"/>
        <end position="682"/>
    </location>
</feature>
<dbReference type="Pfam" id="PF14214">
    <property type="entry name" value="Helitron_like_N"/>
    <property type="match status" value="1"/>
</dbReference>
<dbReference type="Proteomes" id="UP001295469">
    <property type="component" value="Chromosome C02"/>
</dbReference>
<evidence type="ECO:0000259" key="2">
    <source>
        <dbReference type="Pfam" id="PF14214"/>
    </source>
</evidence>
<proteinExistence type="predicted"/>
<dbReference type="EMBL" id="HG994366">
    <property type="protein sequence ID" value="CAF1919968.1"/>
    <property type="molecule type" value="Genomic_DNA"/>
</dbReference>
<evidence type="ECO:0000256" key="1">
    <source>
        <dbReference type="SAM" id="MobiDB-lite"/>
    </source>
</evidence>
<evidence type="ECO:0000313" key="3">
    <source>
        <dbReference type="EMBL" id="CAF1919968.1"/>
    </source>
</evidence>
<dbReference type="PANTHER" id="PTHR45786:SF66">
    <property type="entry name" value="HOOK MOTIF PROTEIN, PUTATIVE-RELATED"/>
    <property type="match status" value="1"/>
</dbReference>
<protein>
    <submittedName>
        <fullName evidence="3">(rape) hypothetical protein</fullName>
    </submittedName>
</protein>
<accession>A0A816KCR9</accession>
<reference evidence="3" key="1">
    <citation type="submission" date="2021-01" db="EMBL/GenBank/DDBJ databases">
        <authorList>
            <consortium name="Genoscope - CEA"/>
            <person name="William W."/>
        </authorList>
    </citation>
    <scope>NUCLEOTIDE SEQUENCE</scope>
</reference>
<dbReference type="InterPro" id="IPR025476">
    <property type="entry name" value="Helitron_helicase-like"/>
</dbReference>
<dbReference type="PANTHER" id="PTHR45786">
    <property type="entry name" value="DNA BINDING PROTEIN-LIKE"/>
    <property type="match status" value="1"/>
</dbReference>
<sequence length="699" mass="80640">MKRKRQISKEISYKENDNTGLKQQSLSGNQTIDQRNIQPSVAICSVFKRFFDDLDLRPISKYNYVREGQNISTPKTPTCKRRCVLGVDLVSNQNQNTPLQRSCLTSLSSKDKSSAENKKHYTSVYSEGRKYQFSGTLLISVKHISVKLIMLKKVCVQGHRKLQVINVRRMIAGVSLDSNQSTKTTEQRSCFTFLSSKDQRSTETNTTHVPNKRKQRQNKISVGYDIPNIDQLHDDHIEDDPEEMNDCDVDIEGIIEEIDADLEFDVSSQETTDSENDDLGLDAQEYTYSFFYFMLWARSSCAAPSKRTTRRKVERSVKKGVGPDMFQLHGENYHLLGSLRPPDGKTAKFGQLYIADTENEVKNRANCLSKSSMSVKVKKADTLKEEIIEVLMKMLNEVNPYVKQFRSARERFDTNPEDAFHMRIISDRLTDGRTYNAPMASEVAALIPGDFNLDMDKRDIVLQQHSGKLMRINEIHASYLALQYPLLFTYGEDGFRLGIKKGVTEATKKQKKATISMRQFFAYRLHERKNESGHLLHARRLFQQFLVDAYTTIESNRLRYLKLNQSSLRSDSFDSIKESENAGRTNMNEQGTEFVLPASFTGGPRYMKNNYLDAMTICKHFGFPDLFITFTCNPKWPELTRFLKTRNLKPEDRPEVICRIFKMKLESLMDDLTKKHILGKTVSCELMFIYLIYLTFHTY</sequence>
<feature type="region of interest" description="Disordered" evidence="1">
    <location>
        <begin position="201"/>
        <end position="220"/>
    </location>
</feature>
<dbReference type="AlphaFoldDB" id="A0A816KCR9"/>
<organism evidence="3">
    <name type="scientific">Brassica napus</name>
    <name type="common">Rape</name>
    <dbReference type="NCBI Taxonomy" id="3708"/>
    <lineage>
        <taxon>Eukaryota</taxon>
        <taxon>Viridiplantae</taxon>
        <taxon>Streptophyta</taxon>
        <taxon>Embryophyta</taxon>
        <taxon>Tracheophyta</taxon>
        <taxon>Spermatophyta</taxon>
        <taxon>Magnoliopsida</taxon>
        <taxon>eudicotyledons</taxon>
        <taxon>Gunneridae</taxon>
        <taxon>Pentapetalae</taxon>
        <taxon>rosids</taxon>
        <taxon>malvids</taxon>
        <taxon>Brassicales</taxon>
        <taxon>Brassicaceae</taxon>
        <taxon>Brassiceae</taxon>
        <taxon>Brassica</taxon>
    </lineage>
</organism>